<dbReference type="InterPro" id="IPR022776">
    <property type="entry name" value="TRM13/UPF0224_CHHC_Znf_dom"/>
</dbReference>
<evidence type="ECO:0000256" key="1">
    <source>
        <dbReference type="ARBA" id="ARBA00022723"/>
    </source>
</evidence>
<evidence type="ECO:0000259" key="5">
    <source>
        <dbReference type="PROSITE" id="PS51800"/>
    </source>
</evidence>
<feature type="compositionally biased region" description="Basic and acidic residues" evidence="4">
    <location>
        <begin position="422"/>
        <end position="449"/>
    </location>
</feature>
<dbReference type="Gene3D" id="1.20.1390.10">
    <property type="entry name" value="PWI domain"/>
    <property type="match status" value="1"/>
</dbReference>
<keyword evidence="7" id="KW-1185">Reference proteome</keyword>
<dbReference type="GO" id="GO:0008270">
    <property type="term" value="F:zinc ion binding"/>
    <property type="evidence" value="ECO:0007669"/>
    <property type="project" value="UniProtKB-KW"/>
</dbReference>
<evidence type="ECO:0000256" key="4">
    <source>
        <dbReference type="SAM" id="MobiDB-lite"/>
    </source>
</evidence>
<dbReference type="PANTHER" id="PTHR21402">
    <property type="entry name" value="GAMETOCYTE SPECIFIC FACTOR 1-RELATED"/>
    <property type="match status" value="1"/>
</dbReference>
<dbReference type="RefSeq" id="XP_066919258.1">
    <property type="nucleotide sequence ID" value="XM_067063157.1"/>
</dbReference>
<dbReference type="OrthoDB" id="69229at2759"/>
<dbReference type="Pfam" id="PF05253">
    <property type="entry name" value="zf-U11-48K"/>
    <property type="match status" value="1"/>
</dbReference>
<evidence type="ECO:0000256" key="3">
    <source>
        <dbReference type="ARBA" id="ARBA00022833"/>
    </source>
</evidence>
<dbReference type="InterPro" id="IPR051591">
    <property type="entry name" value="UPF0224_FAM112_RNA_Proc"/>
</dbReference>
<evidence type="ECO:0000313" key="7">
    <source>
        <dbReference type="Proteomes" id="UP000594262"/>
    </source>
</evidence>
<feature type="compositionally biased region" description="Basic and acidic residues" evidence="4">
    <location>
        <begin position="473"/>
        <end position="499"/>
    </location>
</feature>
<protein>
    <recommendedName>
        <fullName evidence="5">CHHC U11-48K-type domain-containing protein</fullName>
    </recommendedName>
</protein>
<evidence type="ECO:0000313" key="6">
    <source>
        <dbReference type="EnsemblMetazoa" id="CLYHEMP017658.1"/>
    </source>
</evidence>
<dbReference type="AlphaFoldDB" id="A0A7M5X6J7"/>
<sequence length="553" mass="65500">MANEPEVLETYQQRISEIQDVSDVVAVANLQLGKLLQRFGWTKQSLQEKEVLKACPFDASHQIKESNYTDHVTICNARKNNMLSVEPKDFVGSTSYCYEGTNIVSVNLGVEDYQTIGVKVPGSIEQQSAKKPKRRSYLNTRSLIEDDLDICSYKPCDSLDELRFIYSWKKIPPQYFNPDSQSIPEDRLKEWILENLPSSKDTGNENKQSIVNFVMKQLIKPTNPDDLVQTLLPVTKKKTCEFVLKIWKFLCAKTLCHQKQIPEHTRNEFYHYSSASIKALKDSKEAKQKPPNEEVVDSLSLLPNEWSFFEMNREQRLKIYEKAIEAGKILSDDECVKFDEIKAQTEEQIKVIEQFESDDKDEKTHLQVMAELRDYKRRRQTYRGKNKQSRKLTGVEVLRELVDQQMLYLEIIRQTKKRQEEATKEMKIKEENNQDDRSKERGRSRSQERSRRRSRSRSQHSRETSKSRSSSTRRREYSKQDSREYSSSRRRDGSRDSRYSKNHRRKSRSRSRERSRHERRRRSDSRERKRDRGSKRHDRDEKELEISNVTYYD</sequence>
<feature type="compositionally biased region" description="Basic residues" evidence="4">
    <location>
        <begin position="500"/>
        <end position="509"/>
    </location>
</feature>
<dbReference type="GO" id="GO:0005829">
    <property type="term" value="C:cytosol"/>
    <property type="evidence" value="ECO:0007669"/>
    <property type="project" value="TreeGrafter"/>
</dbReference>
<dbReference type="PANTHER" id="PTHR21402:SF10">
    <property type="entry name" value="U11_U12 SMALL NUCLEAR RIBONUCLEOPROTEIN 48 KDA PROTEIN"/>
    <property type="match status" value="1"/>
</dbReference>
<name>A0A7M5X6J7_9CNID</name>
<feature type="region of interest" description="Disordered" evidence="4">
    <location>
        <begin position="422"/>
        <end position="553"/>
    </location>
</feature>
<keyword evidence="1" id="KW-0479">Metal-binding</keyword>
<dbReference type="GO" id="GO:0005689">
    <property type="term" value="C:U12-type spliceosomal complex"/>
    <property type="evidence" value="ECO:0007669"/>
    <property type="project" value="TreeGrafter"/>
</dbReference>
<organism evidence="6 7">
    <name type="scientific">Clytia hemisphaerica</name>
    <dbReference type="NCBI Taxonomy" id="252671"/>
    <lineage>
        <taxon>Eukaryota</taxon>
        <taxon>Metazoa</taxon>
        <taxon>Cnidaria</taxon>
        <taxon>Hydrozoa</taxon>
        <taxon>Hydroidolina</taxon>
        <taxon>Leptothecata</taxon>
        <taxon>Obeliida</taxon>
        <taxon>Clytiidae</taxon>
        <taxon>Clytia</taxon>
    </lineage>
</organism>
<dbReference type="GeneID" id="136806570"/>
<proteinExistence type="predicted"/>
<keyword evidence="2" id="KW-0863">Zinc-finger</keyword>
<reference evidence="6" key="1">
    <citation type="submission" date="2021-01" db="UniProtKB">
        <authorList>
            <consortium name="EnsemblMetazoa"/>
        </authorList>
    </citation>
    <scope>IDENTIFICATION</scope>
</reference>
<keyword evidence="3" id="KW-0862">Zinc</keyword>
<accession>A0A7M5X6J7</accession>
<evidence type="ECO:0000256" key="2">
    <source>
        <dbReference type="ARBA" id="ARBA00022771"/>
    </source>
</evidence>
<dbReference type="Proteomes" id="UP000594262">
    <property type="component" value="Unplaced"/>
</dbReference>
<dbReference type="PROSITE" id="PS51800">
    <property type="entry name" value="ZF_CHHC_U11_48K"/>
    <property type="match status" value="1"/>
</dbReference>
<feature type="compositionally biased region" description="Basic residues" evidence="4">
    <location>
        <begin position="450"/>
        <end position="459"/>
    </location>
</feature>
<dbReference type="EnsemblMetazoa" id="CLYHEMT017658.1">
    <property type="protein sequence ID" value="CLYHEMP017658.1"/>
    <property type="gene ID" value="CLYHEMG017658"/>
</dbReference>
<feature type="domain" description="CHHC U11-48K-type" evidence="5">
    <location>
        <begin position="52"/>
        <end position="79"/>
    </location>
</feature>
<dbReference type="GO" id="GO:0005654">
    <property type="term" value="C:nucleoplasm"/>
    <property type="evidence" value="ECO:0007669"/>
    <property type="project" value="TreeGrafter"/>
</dbReference>